<dbReference type="Proteomes" id="UP001143480">
    <property type="component" value="Unassembled WGS sequence"/>
</dbReference>
<name>A0A9W6KKC0_9ACTN</name>
<feature type="region of interest" description="Disordered" evidence="1">
    <location>
        <begin position="1"/>
        <end position="108"/>
    </location>
</feature>
<evidence type="ECO:0000313" key="3">
    <source>
        <dbReference type="Proteomes" id="UP001143480"/>
    </source>
</evidence>
<comment type="caution">
    <text evidence="2">The sequence shown here is derived from an EMBL/GenBank/DDBJ whole genome shotgun (WGS) entry which is preliminary data.</text>
</comment>
<evidence type="ECO:0000256" key="1">
    <source>
        <dbReference type="SAM" id="MobiDB-lite"/>
    </source>
</evidence>
<accession>A0A9W6KKC0</accession>
<reference evidence="2" key="1">
    <citation type="journal article" date="2014" name="Int. J. Syst. Evol. Microbiol.">
        <title>Complete genome sequence of Corynebacterium casei LMG S-19264T (=DSM 44701T), isolated from a smear-ripened cheese.</title>
        <authorList>
            <consortium name="US DOE Joint Genome Institute (JGI-PGF)"/>
            <person name="Walter F."/>
            <person name="Albersmeier A."/>
            <person name="Kalinowski J."/>
            <person name="Ruckert C."/>
        </authorList>
    </citation>
    <scope>NUCLEOTIDE SEQUENCE</scope>
    <source>
        <strain evidence="2">VKM Ac-1321</strain>
    </source>
</reference>
<evidence type="ECO:0000313" key="2">
    <source>
        <dbReference type="EMBL" id="GLL03662.1"/>
    </source>
</evidence>
<dbReference type="EMBL" id="BSFP01000036">
    <property type="protein sequence ID" value="GLL03662.1"/>
    <property type="molecule type" value="Genomic_DNA"/>
</dbReference>
<dbReference type="AlphaFoldDB" id="A0A9W6KKC0"/>
<proteinExistence type="predicted"/>
<reference evidence="2" key="2">
    <citation type="submission" date="2023-01" db="EMBL/GenBank/DDBJ databases">
        <authorList>
            <person name="Sun Q."/>
            <person name="Evtushenko L."/>
        </authorList>
    </citation>
    <scope>NUCLEOTIDE SEQUENCE</scope>
    <source>
        <strain evidence="2">VKM Ac-1321</strain>
    </source>
</reference>
<feature type="compositionally biased region" description="Acidic residues" evidence="1">
    <location>
        <begin position="1"/>
        <end position="29"/>
    </location>
</feature>
<keyword evidence="3" id="KW-1185">Reference proteome</keyword>
<organism evidence="2 3">
    <name type="scientific">Dactylosporangium matsuzakiense</name>
    <dbReference type="NCBI Taxonomy" id="53360"/>
    <lineage>
        <taxon>Bacteria</taxon>
        <taxon>Bacillati</taxon>
        <taxon>Actinomycetota</taxon>
        <taxon>Actinomycetes</taxon>
        <taxon>Micromonosporales</taxon>
        <taxon>Micromonosporaceae</taxon>
        <taxon>Dactylosporangium</taxon>
    </lineage>
</organism>
<sequence length="108" mass="10849">MLGEADAEGEAEADVEAEADADGDAEAEAAAEGVTDPGAAIGWAIGSPPPWPARPWADPEPDACHEAADGASDEQPARTTRAQALITAPNAASRTRGMRGSEGYSGSC</sequence>
<gene>
    <name evidence="2" type="ORF">GCM10017581_054080</name>
</gene>
<protein>
    <submittedName>
        <fullName evidence="2">Uncharacterized protein</fullName>
    </submittedName>
</protein>